<dbReference type="PANTHER" id="PTHR10730">
    <property type="entry name" value="PROCOLLAGEN-LYSINE,2-OXOGLUTARATE 5-DIOXYGENASE/GLYCOSYLTRANSFERASE 25 FAMILY MEMBER"/>
    <property type="match status" value="1"/>
</dbReference>
<evidence type="ECO:0000256" key="11">
    <source>
        <dbReference type="ARBA" id="ARBA00023180"/>
    </source>
</evidence>
<keyword evidence="4" id="KW-0479">Metal-binding</keyword>
<evidence type="ECO:0000313" key="15">
    <source>
        <dbReference type="Proteomes" id="UP001307889"/>
    </source>
</evidence>
<evidence type="ECO:0000259" key="13">
    <source>
        <dbReference type="PROSITE" id="PS51471"/>
    </source>
</evidence>
<dbReference type="InterPro" id="IPR006620">
    <property type="entry name" value="Pro_4_hyd_alph"/>
</dbReference>
<evidence type="ECO:0000256" key="12">
    <source>
        <dbReference type="ARBA" id="ARBA00047930"/>
    </source>
</evidence>
<organism evidence="14 15">
    <name type="scientific">Nesidiocoris tenuis</name>
    <dbReference type="NCBI Taxonomy" id="355587"/>
    <lineage>
        <taxon>Eukaryota</taxon>
        <taxon>Metazoa</taxon>
        <taxon>Ecdysozoa</taxon>
        <taxon>Arthropoda</taxon>
        <taxon>Hexapoda</taxon>
        <taxon>Insecta</taxon>
        <taxon>Pterygota</taxon>
        <taxon>Neoptera</taxon>
        <taxon>Paraneoptera</taxon>
        <taxon>Hemiptera</taxon>
        <taxon>Heteroptera</taxon>
        <taxon>Panheteroptera</taxon>
        <taxon>Cimicomorpha</taxon>
        <taxon>Miridae</taxon>
        <taxon>Dicyphina</taxon>
        <taxon>Nesidiocoris</taxon>
    </lineage>
</organism>
<protein>
    <recommendedName>
        <fullName evidence="3">procollagen-lysine 5-dioxygenase</fullName>
        <ecNumber evidence="3">1.14.11.4</ecNumber>
    </recommendedName>
</protein>
<sequence length="720" mass="82948">MEFASYESKTLIPASAVDPKPEDDLITFTVATDETDGYLRYIRSAHLYGYHVKTLGMNEKWKGGDMYHRGGGHKVNLLRSALKPLKGNRDIVILFTDSYDVVFLGLPDQVLEKFKAFDSRIVFSAEITLWPDRSLFSEFPATENPYKYLNSGAFIGYAGDLYEILDSRPIKNDDDDQLYYTQIFLNKTLREKYRMRLDTKGSIFQNMYGATQDLKLNMDNAKEEGTTLENVLTGEQPLVLHGNGLSKLAINSFANYLARSWDPINGCTACPKEPLDVTPPPIVMLSIFIPWNTPFLEEFFERIQNLTYPKNRMILFVYNNMPYHDELVANWIDESASQYLSHKKILSKDTTPEAHARDLAVQLCIVKKCDYFFAVDSVAHLDNRDVLQNLLQARRKIVAPMLVRPNKAWSNFWGDISPQGYYARSMDYMEIVNNERRGLWNVPYIASCYLIMGDVLPKIKGGFNVNNLDPDMALAQTIRDQGIFMYVDNREDYGHLVDADTFDITLTHPELYQNVENQYDWARRYIHENYSANLLDDNVPLQPCPDVYWFPVVTPRYAKELIEVMETYGKWSSGKNTDDRLSGGYENVPTRDIHMNQVAMERQWLAFLGDYVRPLQEKVFIGYFHDPPKSLMNFVVRYKPDEQPSLRPHHDSSTYTINLALNKPGVDYTGGGCRFIRYNCSVTNTRVGWLLMHPGRLTHYHEGLKVTSGTRYIVISFVDP</sequence>
<evidence type="ECO:0000256" key="4">
    <source>
        <dbReference type="ARBA" id="ARBA00022723"/>
    </source>
</evidence>
<dbReference type="InterPro" id="IPR050757">
    <property type="entry name" value="Collagen_mod_GT25"/>
</dbReference>
<dbReference type="EC" id="1.14.11.4" evidence="3"/>
<evidence type="ECO:0000256" key="5">
    <source>
        <dbReference type="ARBA" id="ARBA00022729"/>
    </source>
</evidence>
<dbReference type="InterPro" id="IPR029044">
    <property type="entry name" value="Nucleotide-diphossugar_trans"/>
</dbReference>
<dbReference type="SMART" id="SM00702">
    <property type="entry name" value="P4Hc"/>
    <property type="match status" value="1"/>
</dbReference>
<evidence type="ECO:0000256" key="9">
    <source>
        <dbReference type="ARBA" id="ARBA00023002"/>
    </source>
</evidence>
<dbReference type="InterPro" id="IPR044861">
    <property type="entry name" value="IPNS-like_FE2OG_OXY"/>
</dbReference>
<keyword evidence="8" id="KW-0223">Dioxygenase</keyword>
<dbReference type="InterPro" id="IPR057589">
    <property type="entry name" value="GT_PLOD"/>
</dbReference>
<dbReference type="Proteomes" id="UP001307889">
    <property type="component" value="Chromosome 11"/>
</dbReference>
<evidence type="ECO:0000256" key="6">
    <source>
        <dbReference type="ARBA" id="ARBA00022824"/>
    </source>
</evidence>
<dbReference type="PROSITE" id="PS51471">
    <property type="entry name" value="FE2OG_OXY"/>
    <property type="match status" value="1"/>
</dbReference>
<keyword evidence="6" id="KW-0256">Endoplasmic reticulum</keyword>
<evidence type="ECO:0000256" key="1">
    <source>
        <dbReference type="ARBA" id="ARBA00001961"/>
    </source>
</evidence>
<keyword evidence="5" id="KW-0732">Signal</keyword>
<comment type="cofactor">
    <cofactor evidence="1">
        <name>L-ascorbate</name>
        <dbReference type="ChEBI" id="CHEBI:38290"/>
    </cofactor>
</comment>
<dbReference type="EMBL" id="AP028919">
    <property type="protein sequence ID" value="BET00293.1"/>
    <property type="molecule type" value="Genomic_DNA"/>
</dbReference>
<dbReference type="Pfam" id="PF03171">
    <property type="entry name" value="2OG-FeII_Oxy"/>
    <property type="match status" value="1"/>
</dbReference>
<dbReference type="SUPFAM" id="SSF53448">
    <property type="entry name" value="Nucleotide-diphospho-sugar transferases"/>
    <property type="match status" value="1"/>
</dbReference>
<keyword evidence="9" id="KW-0560">Oxidoreductase</keyword>
<feature type="domain" description="Fe2OG dioxygenase" evidence="13">
    <location>
        <begin position="627"/>
        <end position="720"/>
    </location>
</feature>
<keyword evidence="10" id="KW-0408">Iron</keyword>
<evidence type="ECO:0000256" key="8">
    <source>
        <dbReference type="ARBA" id="ARBA00022964"/>
    </source>
</evidence>
<evidence type="ECO:0000256" key="2">
    <source>
        <dbReference type="ARBA" id="ARBA00004240"/>
    </source>
</evidence>
<evidence type="ECO:0000313" key="14">
    <source>
        <dbReference type="EMBL" id="BET00293.1"/>
    </source>
</evidence>
<dbReference type="InterPro" id="IPR005123">
    <property type="entry name" value="Oxoglu/Fe-dep_dioxygenase_dom"/>
</dbReference>
<gene>
    <name evidence="14" type="ORF">NTJ_13109</name>
</gene>
<comment type="catalytic activity">
    <reaction evidence="12">
        <text>L-lysyl-[collagen] + 2-oxoglutarate + O2 = (5R)-5-hydroxy-L-lysyl-[collagen] + succinate + CO2</text>
        <dbReference type="Rhea" id="RHEA:16569"/>
        <dbReference type="Rhea" id="RHEA-COMP:12751"/>
        <dbReference type="Rhea" id="RHEA-COMP:12752"/>
        <dbReference type="ChEBI" id="CHEBI:15379"/>
        <dbReference type="ChEBI" id="CHEBI:16526"/>
        <dbReference type="ChEBI" id="CHEBI:16810"/>
        <dbReference type="ChEBI" id="CHEBI:29969"/>
        <dbReference type="ChEBI" id="CHEBI:30031"/>
        <dbReference type="ChEBI" id="CHEBI:133442"/>
        <dbReference type="EC" id="1.14.11.4"/>
    </reaction>
</comment>
<proteinExistence type="predicted"/>
<accession>A0ABN7B9H7</accession>
<keyword evidence="7" id="KW-0847">Vitamin C</keyword>
<dbReference type="Pfam" id="PF25342">
    <property type="entry name" value="GT_PLOD"/>
    <property type="match status" value="1"/>
</dbReference>
<comment type="subcellular location">
    <subcellularLocation>
        <location evidence="2">Endoplasmic reticulum</location>
    </subcellularLocation>
</comment>
<dbReference type="PANTHER" id="PTHR10730:SF45">
    <property type="entry name" value="PROCOLLAGEN-LYSINE,2-OXOGLUTARATE 5-DIOXYGENASE"/>
    <property type="match status" value="1"/>
</dbReference>
<dbReference type="Gene3D" id="2.60.120.620">
    <property type="entry name" value="q2cbj1_9rhob like domain"/>
    <property type="match status" value="1"/>
</dbReference>
<evidence type="ECO:0000256" key="7">
    <source>
        <dbReference type="ARBA" id="ARBA00022896"/>
    </source>
</evidence>
<keyword evidence="15" id="KW-1185">Reference proteome</keyword>
<evidence type="ECO:0000256" key="10">
    <source>
        <dbReference type="ARBA" id="ARBA00023004"/>
    </source>
</evidence>
<keyword evidence="11" id="KW-0325">Glycoprotein</keyword>
<reference evidence="14 15" key="1">
    <citation type="submission" date="2023-09" db="EMBL/GenBank/DDBJ databases">
        <title>Nesidiocoris tenuis whole genome shotgun sequence.</title>
        <authorList>
            <person name="Shibata T."/>
            <person name="Shimoda M."/>
            <person name="Kobayashi T."/>
            <person name="Uehara T."/>
        </authorList>
    </citation>
    <scope>NUCLEOTIDE SEQUENCE [LARGE SCALE GENOMIC DNA]</scope>
    <source>
        <strain evidence="14 15">Japan</strain>
    </source>
</reference>
<name>A0ABN7B9H7_9HEMI</name>
<evidence type="ECO:0000256" key="3">
    <source>
        <dbReference type="ARBA" id="ARBA00012264"/>
    </source>
</evidence>